<evidence type="ECO:0000313" key="2">
    <source>
        <dbReference type="EMBL" id="MFD2207510.1"/>
    </source>
</evidence>
<dbReference type="Gene3D" id="3.40.30.10">
    <property type="entry name" value="Glutaredoxin"/>
    <property type="match status" value="1"/>
</dbReference>
<dbReference type="Proteomes" id="UP001597294">
    <property type="component" value="Unassembled WGS sequence"/>
</dbReference>
<evidence type="ECO:0000259" key="1">
    <source>
        <dbReference type="Pfam" id="PF01323"/>
    </source>
</evidence>
<dbReference type="CDD" id="cd03024">
    <property type="entry name" value="DsbA_FrnE"/>
    <property type="match status" value="1"/>
</dbReference>
<keyword evidence="3" id="KW-1185">Reference proteome</keyword>
<reference evidence="3" key="1">
    <citation type="journal article" date="2019" name="Int. J. Syst. Evol. Microbiol.">
        <title>The Global Catalogue of Microorganisms (GCM) 10K type strain sequencing project: providing services to taxonomists for standard genome sequencing and annotation.</title>
        <authorList>
            <consortium name="The Broad Institute Genomics Platform"/>
            <consortium name="The Broad Institute Genome Sequencing Center for Infectious Disease"/>
            <person name="Wu L."/>
            <person name="Ma J."/>
        </authorList>
    </citation>
    <scope>NUCLEOTIDE SEQUENCE [LARGE SCALE GENOMIC DNA]</scope>
    <source>
        <strain evidence="3">CGMCC 4.7192</strain>
    </source>
</reference>
<dbReference type="PANTHER" id="PTHR13887">
    <property type="entry name" value="GLUTATHIONE S-TRANSFERASE KAPPA"/>
    <property type="match status" value="1"/>
</dbReference>
<feature type="domain" description="DSBA-like thioredoxin" evidence="1">
    <location>
        <begin position="7"/>
        <end position="205"/>
    </location>
</feature>
<name>A0ABW5BPY1_9PROT</name>
<dbReference type="Pfam" id="PF01323">
    <property type="entry name" value="DSBA"/>
    <property type="match status" value="1"/>
</dbReference>
<comment type="caution">
    <text evidence="2">The sequence shown here is derived from an EMBL/GenBank/DDBJ whole genome shotgun (WGS) entry which is preliminary data.</text>
</comment>
<dbReference type="EMBL" id="JBHUII010000011">
    <property type="protein sequence ID" value="MFD2207510.1"/>
    <property type="molecule type" value="Genomic_DNA"/>
</dbReference>
<accession>A0ABW5BPY1</accession>
<dbReference type="InterPro" id="IPR001853">
    <property type="entry name" value="DSBA-like_thioredoxin_dom"/>
</dbReference>
<proteinExistence type="predicted"/>
<protein>
    <submittedName>
        <fullName evidence="2">DsbA family oxidoreductase</fullName>
    </submittedName>
</protein>
<organism evidence="2 3">
    <name type="scientific">Kiloniella antarctica</name>
    <dbReference type="NCBI Taxonomy" id="1550907"/>
    <lineage>
        <taxon>Bacteria</taxon>
        <taxon>Pseudomonadati</taxon>
        <taxon>Pseudomonadota</taxon>
        <taxon>Alphaproteobacteria</taxon>
        <taxon>Rhodospirillales</taxon>
        <taxon>Kiloniellaceae</taxon>
        <taxon>Kiloniella</taxon>
    </lineage>
</organism>
<dbReference type="RefSeq" id="WP_380254201.1">
    <property type="nucleotide sequence ID" value="NZ_JBHUII010000011.1"/>
</dbReference>
<dbReference type="PANTHER" id="PTHR13887:SF41">
    <property type="entry name" value="THIOREDOXIN SUPERFAMILY PROTEIN"/>
    <property type="match status" value="1"/>
</dbReference>
<sequence>MKKTSIEIDIYSDPICPWCYIGLKRFQKAQAQRPHFDVKARWLTFQLNPDMPDEGMDRQAYLDKKFGGRANATQFYSQIAAAGLTDGINFKFEQIKKTPNTVEAHRLSLLAREQNKQDQVMERLFESYFLEGKNIGERDVLLTIATETDLTGAESYLDSDQGHEDVLFTDQNARSLGLTGVPCFIVNRQHILPGAQSPDTLAQMLDIGFQQQNEEK</sequence>
<evidence type="ECO:0000313" key="3">
    <source>
        <dbReference type="Proteomes" id="UP001597294"/>
    </source>
</evidence>
<dbReference type="InterPro" id="IPR036249">
    <property type="entry name" value="Thioredoxin-like_sf"/>
</dbReference>
<dbReference type="SUPFAM" id="SSF52833">
    <property type="entry name" value="Thioredoxin-like"/>
    <property type="match status" value="1"/>
</dbReference>
<gene>
    <name evidence="2" type="ORF">ACFSKO_17975</name>
</gene>